<gene>
    <name evidence="2" type="ORF">ESZ91_10660</name>
</gene>
<feature type="transmembrane region" description="Helical" evidence="1">
    <location>
        <begin position="98"/>
        <end position="120"/>
    </location>
</feature>
<dbReference type="GO" id="GO:0005886">
    <property type="term" value="C:plasma membrane"/>
    <property type="evidence" value="ECO:0007669"/>
    <property type="project" value="UniProtKB-SubCell"/>
</dbReference>
<reference evidence="2 3" key="1">
    <citation type="journal article" date="2019" name="Gut">
        <title>Antibiotics-induced monodominance of a novel gut bacterial order.</title>
        <authorList>
            <person name="Hildebrand F."/>
            <person name="Moitinho-Silva L."/>
            <person name="Blasche S."/>
            <person name="Jahn M.T."/>
            <person name="Gossmann T.I."/>
            <person name="Heuerta-Cepas J."/>
            <person name="Hercog R."/>
            <person name="Luetge M."/>
            <person name="Bahram M."/>
            <person name="Pryszlak A."/>
            <person name="Alves R.J."/>
            <person name="Waszak S.M."/>
            <person name="Zhu A."/>
            <person name="Ye L."/>
            <person name="Costea P.I."/>
            <person name="Aalvink S."/>
            <person name="Belzer C."/>
            <person name="Forslund S.K."/>
            <person name="Sunagawa S."/>
            <person name="Hentschel U."/>
            <person name="Merten C."/>
            <person name="Patil K.R."/>
            <person name="Benes V."/>
            <person name="Bork P."/>
        </authorList>
    </citation>
    <scope>NUCLEOTIDE SEQUENCE [LARGE SCALE GENOMIC DNA]</scope>
    <source>
        <strain evidence="2 3">HDS1380</strain>
    </source>
</reference>
<dbReference type="PANTHER" id="PTHR37305">
    <property type="entry name" value="INTEGRAL MEMBRANE PROTEIN-RELATED"/>
    <property type="match status" value="1"/>
</dbReference>
<organism evidence="2 3">
    <name type="scientific">Candidatus Borkfalkia ceftriaxoniphila</name>
    <dbReference type="NCBI Taxonomy" id="2508949"/>
    <lineage>
        <taxon>Bacteria</taxon>
        <taxon>Bacillati</taxon>
        <taxon>Bacillota</taxon>
        <taxon>Clostridia</taxon>
        <taxon>Christensenellales</taxon>
        <taxon>Christensenellaceae</taxon>
        <taxon>Candidatus Borkfalkia</taxon>
    </lineage>
</organism>
<feature type="transmembrane region" description="Helical" evidence="1">
    <location>
        <begin position="140"/>
        <end position="164"/>
    </location>
</feature>
<feature type="transmembrane region" description="Helical" evidence="1">
    <location>
        <begin position="243"/>
        <end position="266"/>
    </location>
</feature>
<dbReference type="RefSeq" id="WP_129227095.1">
    <property type="nucleotide sequence ID" value="NZ_SDOZ01000004.1"/>
</dbReference>
<dbReference type="OrthoDB" id="1862600at2"/>
<evidence type="ECO:0000313" key="2">
    <source>
        <dbReference type="EMBL" id="RXZ58107.1"/>
    </source>
</evidence>
<comment type="caution">
    <text evidence="2">The sequence shown here is derived from an EMBL/GenBank/DDBJ whole genome shotgun (WGS) entry which is preliminary data.</text>
</comment>
<feature type="transmembrane region" description="Helical" evidence="1">
    <location>
        <begin position="50"/>
        <end position="77"/>
    </location>
</feature>
<keyword evidence="1" id="KW-1133">Transmembrane helix</keyword>
<dbReference type="GO" id="GO:0140359">
    <property type="term" value="F:ABC-type transporter activity"/>
    <property type="evidence" value="ECO:0007669"/>
    <property type="project" value="InterPro"/>
</dbReference>
<dbReference type="Proteomes" id="UP000291269">
    <property type="component" value="Unassembled WGS sequence"/>
</dbReference>
<dbReference type="PROSITE" id="PS51257">
    <property type="entry name" value="PROKAR_LIPOPROTEIN"/>
    <property type="match status" value="1"/>
</dbReference>
<dbReference type="EMBL" id="SDOZ01000004">
    <property type="protein sequence ID" value="RXZ58107.1"/>
    <property type="molecule type" value="Genomic_DNA"/>
</dbReference>
<protein>
    <submittedName>
        <fullName evidence="2">Uncharacterized protein</fullName>
    </submittedName>
</protein>
<accession>A0A4Q2K9R3</accession>
<keyword evidence="1" id="KW-0812">Transmembrane</keyword>
<name>A0A4Q2K9R3_9FIRM</name>
<keyword evidence="1" id="KW-0472">Membrane</keyword>
<keyword evidence="3" id="KW-1185">Reference proteome</keyword>
<evidence type="ECO:0000313" key="3">
    <source>
        <dbReference type="Proteomes" id="UP000291269"/>
    </source>
</evidence>
<dbReference type="PANTHER" id="PTHR37305:SF1">
    <property type="entry name" value="MEMBRANE PROTEIN"/>
    <property type="match status" value="1"/>
</dbReference>
<evidence type="ECO:0000256" key="1">
    <source>
        <dbReference type="SAM" id="Phobius"/>
    </source>
</evidence>
<proteinExistence type="predicted"/>
<feature type="transmembrane region" description="Helical" evidence="1">
    <location>
        <begin position="171"/>
        <end position="194"/>
    </location>
</feature>
<feature type="transmembrane region" description="Helical" evidence="1">
    <location>
        <begin position="17"/>
        <end position="38"/>
    </location>
</feature>
<sequence length="272" mass="28853">MIRLFRSSLYRALKSKIFFACLIVNAAVALIGCLYQAYSLRPSGYEVSALGIFYSGFGGGMSLIGILSALTVSIFVGTEFTSGAMRNKVIVGSGRAKLYWCNLVTACALCVLIYAGYHLVNFTLGTAILGWGGGASAATVAGDFFAGVLMTCAYASIFTAVVMISRSSMTGIIVGIVGTLVVLFMVQMILGGLAGHYVHDPNDPDGAIFVPCQWPAFLQYAAKFAVRLFPSGQAVLLQSGEAVLWQLMPLSALWIVLSASLGAWTFGKMDLK</sequence>
<dbReference type="AlphaFoldDB" id="A0A4Q2K9R3"/>